<reference evidence="1" key="1">
    <citation type="submission" date="2018-06" db="EMBL/GenBank/DDBJ databases">
        <authorList>
            <person name="Zhirakovskaya E."/>
        </authorList>
    </citation>
    <scope>NUCLEOTIDE SEQUENCE</scope>
</reference>
<feature type="non-terminal residue" evidence="1">
    <location>
        <position position="35"/>
    </location>
</feature>
<protein>
    <submittedName>
        <fullName evidence="1">Uncharacterized protein</fullName>
    </submittedName>
</protein>
<evidence type="ECO:0000313" key="1">
    <source>
        <dbReference type="EMBL" id="VAV98335.1"/>
    </source>
</evidence>
<proteinExistence type="predicted"/>
<name>A0A3B0SU58_9ZZZZ</name>
<dbReference type="EMBL" id="UOEE01000261">
    <property type="protein sequence ID" value="VAV98335.1"/>
    <property type="molecule type" value="Genomic_DNA"/>
</dbReference>
<accession>A0A3B0SU58</accession>
<dbReference type="AlphaFoldDB" id="A0A3B0SU58"/>
<organism evidence="1">
    <name type="scientific">hydrothermal vent metagenome</name>
    <dbReference type="NCBI Taxonomy" id="652676"/>
    <lineage>
        <taxon>unclassified sequences</taxon>
        <taxon>metagenomes</taxon>
        <taxon>ecological metagenomes</taxon>
    </lineage>
</organism>
<gene>
    <name evidence="1" type="ORF">MNBD_ALPHA06-392</name>
</gene>
<sequence length="35" mass="3975">MRSSAMRYFILLILLSIPTAIMAQADRYDACVRLA</sequence>